<dbReference type="Proteomes" id="UP000670475">
    <property type="component" value="Unassembled WGS sequence"/>
</dbReference>
<gene>
    <name evidence="2" type="ORF">JFN87_25040</name>
</gene>
<evidence type="ECO:0000313" key="3">
    <source>
        <dbReference type="Proteomes" id="UP000670475"/>
    </source>
</evidence>
<dbReference type="InterPro" id="IPR006059">
    <property type="entry name" value="SBP"/>
</dbReference>
<keyword evidence="1" id="KW-0732">Signal</keyword>
<dbReference type="PANTHER" id="PTHR43649">
    <property type="entry name" value="ARABINOSE-BINDING PROTEIN-RELATED"/>
    <property type="match status" value="1"/>
</dbReference>
<dbReference type="InterPro" id="IPR050490">
    <property type="entry name" value="Bact_solute-bd_prot1"/>
</dbReference>
<organism evidence="2 3">
    <name type="scientific">Streptomyces montanisoli</name>
    <dbReference type="NCBI Taxonomy" id="2798581"/>
    <lineage>
        <taxon>Bacteria</taxon>
        <taxon>Bacillati</taxon>
        <taxon>Actinomycetota</taxon>
        <taxon>Actinomycetes</taxon>
        <taxon>Kitasatosporales</taxon>
        <taxon>Streptomycetaceae</taxon>
        <taxon>Streptomyces</taxon>
    </lineage>
</organism>
<accession>A0A940RX09</accession>
<protein>
    <submittedName>
        <fullName evidence="2">Extracellular solute-binding protein</fullName>
    </submittedName>
</protein>
<evidence type="ECO:0000313" key="2">
    <source>
        <dbReference type="EMBL" id="MBP0460717.1"/>
    </source>
</evidence>
<keyword evidence="3" id="KW-1185">Reference proteome</keyword>
<dbReference type="EMBL" id="JAGIQL010000131">
    <property type="protein sequence ID" value="MBP0460717.1"/>
    <property type="molecule type" value="Genomic_DNA"/>
</dbReference>
<dbReference type="SUPFAM" id="SSF53850">
    <property type="entry name" value="Periplasmic binding protein-like II"/>
    <property type="match status" value="1"/>
</dbReference>
<feature type="chain" id="PRO_5038832717" evidence="1">
    <location>
        <begin position="29"/>
        <end position="444"/>
    </location>
</feature>
<dbReference type="PROSITE" id="PS51257">
    <property type="entry name" value="PROKAR_LIPOPROTEIN"/>
    <property type="match status" value="1"/>
</dbReference>
<evidence type="ECO:0000256" key="1">
    <source>
        <dbReference type="SAM" id="SignalP"/>
    </source>
</evidence>
<reference evidence="2" key="1">
    <citation type="submission" date="2021-03" db="EMBL/GenBank/DDBJ databases">
        <title>Whole genome sequence of Streptomyces bomunensis MMS17-BM035.</title>
        <authorList>
            <person name="Lee J.H."/>
        </authorList>
    </citation>
    <scope>NUCLEOTIDE SEQUENCE</scope>
    <source>
        <strain evidence="2">MMS17-BM035</strain>
    </source>
</reference>
<comment type="caution">
    <text evidence="2">The sequence shown here is derived from an EMBL/GenBank/DDBJ whole genome shotgun (WGS) entry which is preliminary data.</text>
</comment>
<feature type="signal peptide" evidence="1">
    <location>
        <begin position="1"/>
        <end position="28"/>
    </location>
</feature>
<proteinExistence type="predicted"/>
<name>A0A940RX09_9ACTN</name>
<dbReference type="Gene3D" id="3.40.190.10">
    <property type="entry name" value="Periplasmic binding protein-like II"/>
    <property type="match status" value="1"/>
</dbReference>
<dbReference type="RefSeq" id="WP_209343378.1">
    <property type="nucleotide sequence ID" value="NZ_JAGIQL010000131.1"/>
</dbReference>
<sequence length="444" mass="47196">MRITRTVSSRRGRRSAVVVATSALTASALLLTGCSSGTDSGGSGSDSANGQITLTVADYGQFGYKEAGLFAKYHKLHPNITVKENVTADEANYYPKLLQELNSGSGLGDVTGIEVGRIKEVVDTKADSFVDLSKTIKPSDWVSWKEAQATTDDGKIIGAGTDIGPMSLCYNRDLFKKAGLPTDRDQVAKLVAGGWDDYLKLGEQYKKNAPSGTYFMDSASAMYNAVVSSSTEQYYDKDGKPVYKSSPSVKKGWDLAAQAAKEKLTQGLPQFDPAWQTALRKGTMATVVCPAWMAAQIATYAGPSYKGKWDIAKAPGTAAANWGGSFLAVPKAGKHTKEAAALAKWLTSPAQQAAVFKAAGLFPSNQGAYSLPDVQNGKLPYFNNAPIGKIYAQEASSIPVAVLGPKDADIKKAFSDQINNMEQRGTKPADAWAAATKNIEKIVG</sequence>
<dbReference type="AlphaFoldDB" id="A0A940RX09"/>
<dbReference type="Pfam" id="PF13416">
    <property type="entry name" value="SBP_bac_8"/>
    <property type="match status" value="1"/>
</dbReference>
<dbReference type="PANTHER" id="PTHR43649:SF32">
    <property type="entry name" value="SUGAR BINDING SECRETED PROTEIN"/>
    <property type="match status" value="1"/>
</dbReference>